<gene>
    <name evidence="2" type="ORF">TCNE_LOCUS2103</name>
</gene>
<reference evidence="2 3" key="2">
    <citation type="submission" date="2018-11" db="EMBL/GenBank/DDBJ databases">
        <authorList>
            <consortium name="Pathogen Informatics"/>
        </authorList>
    </citation>
    <scope>NUCLEOTIDE SEQUENCE [LARGE SCALE GENOMIC DNA]</scope>
</reference>
<feature type="transmembrane region" description="Helical" evidence="1">
    <location>
        <begin position="9"/>
        <end position="26"/>
    </location>
</feature>
<dbReference type="Proteomes" id="UP000050794">
    <property type="component" value="Unassembled WGS sequence"/>
</dbReference>
<dbReference type="EMBL" id="UYWY01001932">
    <property type="protein sequence ID" value="VDM27476.1"/>
    <property type="molecule type" value="Genomic_DNA"/>
</dbReference>
<dbReference type="AlphaFoldDB" id="A0A183U0T3"/>
<keyword evidence="1" id="KW-0472">Membrane</keyword>
<evidence type="ECO:0000313" key="4">
    <source>
        <dbReference type="WBParaSite" id="TCNE_0000210301-mRNA-1"/>
    </source>
</evidence>
<evidence type="ECO:0000256" key="1">
    <source>
        <dbReference type="SAM" id="Phobius"/>
    </source>
</evidence>
<name>A0A183U0T3_TOXCA</name>
<proteinExistence type="predicted"/>
<reference evidence="4" key="1">
    <citation type="submission" date="2016-06" db="UniProtKB">
        <authorList>
            <consortium name="WormBaseParasite"/>
        </authorList>
    </citation>
    <scope>IDENTIFICATION</scope>
</reference>
<evidence type="ECO:0000313" key="3">
    <source>
        <dbReference type="Proteomes" id="UP000050794"/>
    </source>
</evidence>
<sequence length="147" mass="16688">MSIDGDRSVGIVIFGFFFCPVITLWLKNSASVIIMLILIIPTTIPLWIGLAALLKTKLGNSQKIFRFLNSLKKQLSCRCFCLSYLFISGTLSYLYEGAGFWYTLFIFWIPDGIWVILPLVVMCTLWNRLTSTAHSYIACTRQTRGSL</sequence>
<keyword evidence="3" id="KW-1185">Reference proteome</keyword>
<organism evidence="3 4">
    <name type="scientific">Toxocara canis</name>
    <name type="common">Canine roundworm</name>
    <dbReference type="NCBI Taxonomy" id="6265"/>
    <lineage>
        <taxon>Eukaryota</taxon>
        <taxon>Metazoa</taxon>
        <taxon>Ecdysozoa</taxon>
        <taxon>Nematoda</taxon>
        <taxon>Chromadorea</taxon>
        <taxon>Rhabditida</taxon>
        <taxon>Spirurina</taxon>
        <taxon>Ascaridomorpha</taxon>
        <taxon>Ascaridoidea</taxon>
        <taxon>Toxocaridae</taxon>
        <taxon>Toxocara</taxon>
    </lineage>
</organism>
<keyword evidence="1" id="KW-1133">Transmembrane helix</keyword>
<keyword evidence="1" id="KW-0812">Transmembrane</keyword>
<protein>
    <submittedName>
        <fullName evidence="4">Inner membrane protein</fullName>
    </submittedName>
</protein>
<feature type="transmembrane region" description="Helical" evidence="1">
    <location>
        <begin position="32"/>
        <end position="54"/>
    </location>
</feature>
<evidence type="ECO:0000313" key="2">
    <source>
        <dbReference type="EMBL" id="VDM27476.1"/>
    </source>
</evidence>
<accession>A0A183U0T3</accession>
<dbReference type="WBParaSite" id="TCNE_0000210301-mRNA-1">
    <property type="protein sequence ID" value="TCNE_0000210301-mRNA-1"/>
    <property type="gene ID" value="TCNE_0000210301"/>
</dbReference>
<feature type="transmembrane region" description="Helical" evidence="1">
    <location>
        <begin position="75"/>
        <end position="95"/>
    </location>
</feature>
<feature type="transmembrane region" description="Helical" evidence="1">
    <location>
        <begin position="101"/>
        <end position="126"/>
    </location>
</feature>